<evidence type="ECO:0000313" key="1">
    <source>
        <dbReference type="EMBL" id="GAA2089305.1"/>
    </source>
</evidence>
<dbReference type="Proteomes" id="UP001500984">
    <property type="component" value="Unassembled WGS sequence"/>
</dbReference>
<dbReference type="EMBL" id="BAAAPZ010000002">
    <property type="protein sequence ID" value="GAA2089305.1"/>
    <property type="molecule type" value="Genomic_DNA"/>
</dbReference>
<accession>A0ABN2WCJ5</accession>
<comment type="caution">
    <text evidence="1">The sequence shown here is derived from an EMBL/GenBank/DDBJ whole genome shotgun (WGS) entry which is preliminary data.</text>
</comment>
<name>A0ABN2WCJ5_9MICO</name>
<protein>
    <submittedName>
        <fullName evidence="1">Uncharacterized protein</fullName>
    </submittedName>
</protein>
<gene>
    <name evidence="1" type="ORF">GCM10009823_05000</name>
</gene>
<organism evidence="1 2">
    <name type="scientific">Brevibacterium salitolerans</name>
    <dbReference type="NCBI Taxonomy" id="1403566"/>
    <lineage>
        <taxon>Bacteria</taxon>
        <taxon>Bacillati</taxon>
        <taxon>Actinomycetota</taxon>
        <taxon>Actinomycetes</taxon>
        <taxon>Micrococcales</taxon>
        <taxon>Brevibacteriaceae</taxon>
        <taxon>Brevibacterium</taxon>
    </lineage>
</organism>
<evidence type="ECO:0000313" key="2">
    <source>
        <dbReference type="Proteomes" id="UP001500984"/>
    </source>
</evidence>
<proteinExistence type="predicted"/>
<keyword evidence="2" id="KW-1185">Reference proteome</keyword>
<reference evidence="1 2" key="1">
    <citation type="journal article" date="2019" name="Int. J. Syst. Evol. Microbiol.">
        <title>The Global Catalogue of Microorganisms (GCM) 10K type strain sequencing project: providing services to taxonomists for standard genome sequencing and annotation.</title>
        <authorList>
            <consortium name="The Broad Institute Genomics Platform"/>
            <consortium name="The Broad Institute Genome Sequencing Center for Infectious Disease"/>
            <person name="Wu L."/>
            <person name="Ma J."/>
        </authorList>
    </citation>
    <scope>NUCLEOTIDE SEQUENCE [LARGE SCALE GENOMIC DNA]</scope>
    <source>
        <strain evidence="1 2">JCM 15900</strain>
    </source>
</reference>
<sequence>MGGARGWPVKVLSLDRAERSANVHEFRRYQGHLARIDDDLHASHVLSVSVPHSEVAVDAA</sequence>